<dbReference type="AlphaFoldDB" id="A0A2G5I455"/>
<reference evidence="4 6" key="2">
    <citation type="submission" date="2023-09" db="EMBL/GenBank/DDBJ databases">
        <title>Complete-Gapless Cercospora beticola genome.</title>
        <authorList>
            <person name="Wyatt N.A."/>
            <person name="Spanner R.E."/>
            <person name="Bolton M.D."/>
        </authorList>
    </citation>
    <scope>NUCLEOTIDE SEQUENCE [LARGE SCALE GENOMIC DNA]</scope>
    <source>
        <strain evidence="4">Cb09-40</strain>
    </source>
</reference>
<evidence type="ECO:0000313" key="5">
    <source>
        <dbReference type="Proteomes" id="UP000230605"/>
    </source>
</evidence>
<protein>
    <submittedName>
        <fullName evidence="3">Uncharacterized protein</fullName>
    </submittedName>
</protein>
<evidence type="ECO:0000256" key="2">
    <source>
        <dbReference type="SAM" id="SignalP"/>
    </source>
</evidence>
<sequence>MHFSGVVALSGLMAVASALPIEEAPVAAKREAEPYFLGRTWTPPEAAENTKRDPYFLGRTWTPPEAAENTRREAQPTWTPPEAAENTKREAEPYFLGRTWTPPEAAENTKREAEPYFLGRTWDSTGGCREHQARRVMIDMLLENEMN</sequence>
<dbReference type="Proteomes" id="UP000230605">
    <property type="component" value="Chromosome 3"/>
</dbReference>
<dbReference type="EMBL" id="CP134186">
    <property type="protein sequence ID" value="WPA99507.1"/>
    <property type="molecule type" value="Genomic_DNA"/>
</dbReference>
<dbReference type="Proteomes" id="UP001302367">
    <property type="component" value="Chromosome 3"/>
</dbReference>
<feature type="region of interest" description="Disordered" evidence="1">
    <location>
        <begin position="41"/>
        <end position="109"/>
    </location>
</feature>
<gene>
    <name evidence="3" type="ORF">CB0940_02372</name>
    <name evidence="4" type="ORF">RHO25_004125</name>
</gene>
<name>A0A2G5I455_CERBT</name>
<evidence type="ECO:0000256" key="1">
    <source>
        <dbReference type="SAM" id="MobiDB-lite"/>
    </source>
</evidence>
<keyword evidence="2" id="KW-0732">Signal</keyword>
<keyword evidence="6" id="KW-1185">Reference proteome</keyword>
<evidence type="ECO:0000313" key="6">
    <source>
        <dbReference type="Proteomes" id="UP001302367"/>
    </source>
</evidence>
<reference evidence="3 5" key="1">
    <citation type="submission" date="2015-10" db="EMBL/GenBank/DDBJ databases">
        <title>The cercosporin biosynthetic gene cluster was horizontally transferred to several fungal lineages and shown to be expanded in Cercospora beticola based on microsynteny with recipient genomes.</title>
        <authorList>
            <person name="De Jonge R."/>
            <person name="Ebert M.K."/>
            <person name="Suttle J.C."/>
            <person name="Jurick Ii W.M."/>
            <person name="Secor G.A."/>
            <person name="Thomma B.P."/>
            <person name="Van De Peer Y."/>
            <person name="Bolton M.D."/>
        </authorList>
    </citation>
    <scope>NUCLEOTIDE SEQUENCE [LARGE SCALE GENOMIC DNA]</scope>
    <source>
        <strain evidence="3 5">09-40</strain>
    </source>
</reference>
<proteinExistence type="predicted"/>
<organism evidence="3 5">
    <name type="scientific">Cercospora beticola</name>
    <name type="common">Sugarbeet leaf spot fungus</name>
    <dbReference type="NCBI Taxonomy" id="122368"/>
    <lineage>
        <taxon>Eukaryota</taxon>
        <taxon>Fungi</taxon>
        <taxon>Dikarya</taxon>
        <taxon>Ascomycota</taxon>
        <taxon>Pezizomycotina</taxon>
        <taxon>Dothideomycetes</taxon>
        <taxon>Dothideomycetidae</taxon>
        <taxon>Mycosphaerellales</taxon>
        <taxon>Mycosphaerellaceae</taxon>
        <taxon>Cercospora</taxon>
    </lineage>
</organism>
<evidence type="ECO:0000313" key="3">
    <source>
        <dbReference type="EMBL" id="PIA99589.1"/>
    </source>
</evidence>
<feature type="chain" id="PRO_5013814817" evidence="2">
    <location>
        <begin position="19"/>
        <end position="147"/>
    </location>
</feature>
<evidence type="ECO:0000313" key="4">
    <source>
        <dbReference type="EMBL" id="WPA99507.1"/>
    </source>
</evidence>
<feature type="signal peptide" evidence="2">
    <location>
        <begin position="1"/>
        <end position="18"/>
    </location>
</feature>
<dbReference type="OrthoDB" id="3639129at2759"/>
<accession>A0A2G5I455</accession>
<dbReference type="EMBL" id="LKMD01000101">
    <property type="protein sequence ID" value="PIA99589.1"/>
    <property type="molecule type" value="Genomic_DNA"/>
</dbReference>